<dbReference type="Gene3D" id="3.90.1750.20">
    <property type="entry name" value="Putative Large Serine Recombinase, Chain B, Domain 2"/>
    <property type="match status" value="1"/>
</dbReference>
<dbReference type="SMART" id="SM00857">
    <property type="entry name" value="Resolvase"/>
    <property type="match status" value="1"/>
</dbReference>
<gene>
    <name evidence="3" type="ORF">BACCAP_01719</name>
</gene>
<dbReference type="STRING" id="411467.BACCAP_01719"/>
<dbReference type="RefSeq" id="WP_006572264.1">
    <property type="nucleotide sequence ID" value="NZ_AAXG02000011.1"/>
</dbReference>
<name>A6NU37_9FIRM</name>
<dbReference type="eggNOG" id="COG1961">
    <property type="taxonomic scope" value="Bacteria"/>
</dbReference>
<dbReference type="EMBL" id="AAXG02000011">
    <property type="protein sequence ID" value="EDN00384.1"/>
    <property type="molecule type" value="Genomic_DNA"/>
</dbReference>
<protein>
    <submittedName>
        <fullName evidence="3">Resolvase, N-terminal domain protein</fullName>
    </submittedName>
</protein>
<keyword evidence="1" id="KW-0175">Coiled coil</keyword>
<dbReference type="InterPro" id="IPR050639">
    <property type="entry name" value="SSR_resolvase"/>
</dbReference>
<keyword evidence="4" id="KW-1185">Reference proteome</keyword>
<comment type="caution">
    <text evidence="3">The sequence shown here is derived from an EMBL/GenBank/DDBJ whole genome shotgun (WGS) entry which is preliminary data.</text>
</comment>
<evidence type="ECO:0000313" key="3">
    <source>
        <dbReference type="EMBL" id="EDN00384.1"/>
    </source>
</evidence>
<dbReference type="InterPro" id="IPR025827">
    <property type="entry name" value="Zn_ribbon_recom_dom"/>
</dbReference>
<dbReference type="Gene3D" id="3.40.50.1390">
    <property type="entry name" value="Resolvase, N-terminal catalytic domain"/>
    <property type="match status" value="1"/>
</dbReference>
<dbReference type="InterPro" id="IPR038109">
    <property type="entry name" value="DNA_bind_recomb_sf"/>
</dbReference>
<evidence type="ECO:0000313" key="4">
    <source>
        <dbReference type="Proteomes" id="UP000003639"/>
    </source>
</evidence>
<dbReference type="Pfam" id="PF13408">
    <property type="entry name" value="Zn_ribbon_recom"/>
    <property type="match status" value="1"/>
</dbReference>
<dbReference type="Proteomes" id="UP000003639">
    <property type="component" value="Unassembled WGS sequence"/>
</dbReference>
<organism evidence="3 4">
    <name type="scientific">Pseudoflavonifractor capillosus ATCC 29799</name>
    <dbReference type="NCBI Taxonomy" id="411467"/>
    <lineage>
        <taxon>Bacteria</taxon>
        <taxon>Bacillati</taxon>
        <taxon>Bacillota</taxon>
        <taxon>Clostridia</taxon>
        <taxon>Eubacteriales</taxon>
        <taxon>Oscillospiraceae</taxon>
        <taxon>Pseudoflavonifractor</taxon>
    </lineage>
</organism>
<dbReference type="OrthoDB" id="9769353at2"/>
<evidence type="ECO:0000256" key="1">
    <source>
        <dbReference type="SAM" id="Coils"/>
    </source>
</evidence>
<dbReference type="PANTHER" id="PTHR30461">
    <property type="entry name" value="DNA-INVERTASE FROM LAMBDOID PROPHAGE"/>
    <property type="match status" value="1"/>
</dbReference>
<dbReference type="Pfam" id="PF00239">
    <property type="entry name" value="Resolvase"/>
    <property type="match status" value="1"/>
</dbReference>
<dbReference type="SUPFAM" id="SSF53041">
    <property type="entry name" value="Resolvase-like"/>
    <property type="match status" value="1"/>
</dbReference>
<reference evidence="3 4" key="2">
    <citation type="submission" date="2007-06" db="EMBL/GenBank/DDBJ databases">
        <title>Draft genome sequence of Pseudoflavonifractor capillosus ATCC 29799.</title>
        <authorList>
            <person name="Sudarsanam P."/>
            <person name="Ley R."/>
            <person name="Guruge J."/>
            <person name="Turnbaugh P.J."/>
            <person name="Mahowald M."/>
            <person name="Liep D."/>
            <person name="Gordon J."/>
        </authorList>
    </citation>
    <scope>NUCLEOTIDE SEQUENCE [LARGE SCALE GENOMIC DNA]</scope>
    <source>
        <strain evidence="3 4">ATCC 29799</strain>
    </source>
</reference>
<evidence type="ECO:0000259" key="2">
    <source>
        <dbReference type="PROSITE" id="PS51737"/>
    </source>
</evidence>
<feature type="domain" description="Recombinase" evidence="2">
    <location>
        <begin position="180"/>
        <end position="297"/>
    </location>
</feature>
<dbReference type="PROSITE" id="PS51737">
    <property type="entry name" value="RECOMBINASE_DNA_BIND"/>
    <property type="match status" value="1"/>
</dbReference>
<dbReference type="Pfam" id="PF07508">
    <property type="entry name" value="Recombinase"/>
    <property type="match status" value="1"/>
</dbReference>
<sequence length="548" mass="63183">MNSKPYAPQSYTRKDKVQSWKKTREYIASIESLPVEKDDIPMQKQYCREFAESQGWTIIKEFAEKGVSGFKVAAADRDAIQEIRQDAEERKFDILLVFMFDRLGRRDDETPFVVEWFIRNGIEVWSAMEGQQKMDDHIDKLLNYIRYWQASGESLKTSARTKTRLSQIVQEGRFRGGIVPYGYRLEKQGRFNKKNHEVNEILVDPDEAAVVRIIFEKYVYEGFGAQRLSRWLYNNGYLNRKGTNFANTTIIKMLKNIMYVGILRSGETRSEIFPELQIVPLDLYERAQELMEARTMHHNAVPFNSKGKSLLSGMVYCAHCGSKLVLTTSSGRRAKGEPKRETHIRYACHYKIRHPQDCDGQTGYSGEKLDGIIDKIVIQLFERMKTAPRSQLIQKQREKELQLANSSVANLEKLHASAERELESYKKEIIKTINGTGSFGADILGEMIEDTRSKLTALAQELEQAKEKAADLKNSAVAVQKEYDKIMSWADLYAGSSIEGKKMILRQLIERVNIGKNFEIEVEFKISVTQFFDFLYPEGDKSVYYRAS</sequence>
<dbReference type="InterPro" id="IPR011109">
    <property type="entry name" value="DNA_bind_recombinase_dom"/>
</dbReference>
<dbReference type="InterPro" id="IPR036162">
    <property type="entry name" value="Resolvase-like_N_sf"/>
</dbReference>
<dbReference type="AlphaFoldDB" id="A6NU37"/>
<dbReference type="GO" id="GO:0000150">
    <property type="term" value="F:DNA strand exchange activity"/>
    <property type="evidence" value="ECO:0007669"/>
    <property type="project" value="InterPro"/>
</dbReference>
<dbReference type="CDD" id="cd00338">
    <property type="entry name" value="Ser_Recombinase"/>
    <property type="match status" value="1"/>
</dbReference>
<feature type="coiled-coil region" evidence="1">
    <location>
        <begin position="401"/>
        <end position="482"/>
    </location>
</feature>
<reference evidence="3 4" key="1">
    <citation type="submission" date="2007-04" db="EMBL/GenBank/DDBJ databases">
        <authorList>
            <person name="Fulton L."/>
            <person name="Clifton S."/>
            <person name="Fulton B."/>
            <person name="Xu J."/>
            <person name="Minx P."/>
            <person name="Pepin K.H."/>
            <person name="Johnson M."/>
            <person name="Thiruvilangam P."/>
            <person name="Bhonagiri V."/>
            <person name="Nash W.E."/>
            <person name="Mardis E.R."/>
            <person name="Wilson R.K."/>
        </authorList>
    </citation>
    <scope>NUCLEOTIDE SEQUENCE [LARGE SCALE GENOMIC DNA]</scope>
    <source>
        <strain evidence="3 4">ATCC 29799</strain>
    </source>
</reference>
<dbReference type="InterPro" id="IPR006119">
    <property type="entry name" value="Resolv_N"/>
</dbReference>
<proteinExistence type="predicted"/>
<accession>A6NU37</accession>
<dbReference type="GO" id="GO:0003677">
    <property type="term" value="F:DNA binding"/>
    <property type="evidence" value="ECO:0007669"/>
    <property type="project" value="InterPro"/>
</dbReference>
<dbReference type="PANTHER" id="PTHR30461:SF23">
    <property type="entry name" value="DNA RECOMBINASE-RELATED"/>
    <property type="match status" value="1"/>
</dbReference>